<dbReference type="PANTHER" id="PTHR22767:SF2">
    <property type="entry name" value="N(ALPHA)-ACETYLTRANSFERASE 15_16, ISOFORM A"/>
    <property type="match status" value="1"/>
</dbReference>
<dbReference type="SUPFAM" id="SSF48452">
    <property type="entry name" value="TPR-like"/>
    <property type="match status" value="1"/>
</dbReference>
<dbReference type="InterPro" id="IPR011990">
    <property type="entry name" value="TPR-like_helical_dom_sf"/>
</dbReference>
<organism evidence="1 2">
    <name type="scientific">Parascaris equorum</name>
    <name type="common">Equine roundworm</name>
    <dbReference type="NCBI Taxonomy" id="6256"/>
    <lineage>
        <taxon>Eukaryota</taxon>
        <taxon>Metazoa</taxon>
        <taxon>Ecdysozoa</taxon>
        <taxon>Nematoda</taxon>
        <taxon>Chromadorea</taxon>
        <taxon>Rhabditida</taxon>
        <taxon>Spirurina</taxon>
        <taxon>Ascaridomorpha</taxon>
        <taxon>Ascaridoidea</taxon>
        <taxon>Ascarididae</taxon>
        <taxon>Parascaris</taxon>
    </lineage>
</organism>
<dbReference type="Gene3D" id="1.25.40.1040">
    <property type="match status" value="2"/>
</dbReference>
<keyword evidence="1" id="KW-1185">Reference proteome</keyword>
<name>A0A914RV78_PAREQ</name>
<dbReference type="WBParaSite" id="PEQ_0000875401-mRNA-1">
    <property type="protein sequence ID" value="PEQ_0000875401-mRNA-1"/>
    <property type="gene ID" value="PEQ_0000875401"/>
</dbReference>
<proteinExistence type="predicted"/>
<accession>A0A914RV78</accession>
<sequence length="156" mass="18189">MAPRGQSSSQPLPSKELTLFRKIVKHYEHKQYKNGLRYAKLILSNPQFSEHGEYFILVEILQFCGFICELLETLAMKGLILNCMGKHEEAQESVKRGLKDSRYRLLMLRPQQRFAWIGYATAYHLLKDYDMALKIVNEFCNNNKPAGQKEARLDFT</sequence>
<evidence type="ECO:0000313" key="2">
    <source>
        <dbReference type="WBParaSite" id="PEQ_0000875401-mRNA-1"/>
    </source>
</evidence>
<evidence type="ECO:0000313" key="1">
    <source>
        <dbReference type="Proteomes" id="UP000887564"/>
    </source>
</evidence>
<reference evidence="2" key="1">
    <citation type="submission" date="2022-11" db="UniProtKB">
        <authorList>
            <consortium name="WormBaseParasite"/>
        </authorList>
    </citation>
    <scope>IDENTIFICATION</scope>
</reference>
<dbReference type="PANTHER" id="PTHR22767">
    <property type="entry name" value="N-TERMINAL ACETYLTRANSFERASE-RELATED"/>
    <property type="match status" value="1"/>
</dbReference>
<dbReference type="Proteomes" id="UP000887564">
    <property type="component" value="Unplaced"/>
</dbReference>
<protein>
    <submittedName>
        <fullName evidence="2">Uncharacterized protein</fullName>
    </submittedName>
</protein>
<dbReference type="GO" id="GO:0031415">
    <property type="term" value="C:NatA complex"/>
    <property type="evidence" value="ECO:0007669"/>
    <property type="project" value="TreeGrafter"/>
</dbReference>
<dbReference type="AlphaFoldDB" id="A0A914RV78"/>